<dbReference type="SUPFAM" id="SSF52402">
    <property type="entry name" value="Adenine nucleotide alpha hydrolases-like"/>
    <property type="match status" value="1"/>
</dbReference>
<comment type="caution">
    <text evidence="3">The sequence shown here is derived from an EMBL/GenBank/DDBJ whole genome shotgun (WGS) entry which is preliminary data.</text>
</comment>
<dbReference type="Proteomes" id="UP000315010">
    <property type="component" value="Unassembled WGS sequence"/>
</dbReference>
<dbReference type="InterPro" id="IPR012255">
    <property type="entry name" value="ETF_b"/>
</dbReference>
<keyword evidence="1" id="KW-0813">Transport</keyword>
<protein>
    <submittedName>
        <fullName evidence="3">Acryloyl-CoA reductase electron transfer subunit gamma</fullName>
    </submittedName>
</protein>
<evidence type="ECO:0000313" key="4">
    <source>
        <dbReference type="Proteomes" id="UP000315010"/>
    </source>
</evidence>
<evidence type="ECO:0000313" key="3">
    <source>
        <dbReference type="EMBL" id="TWT83285.1"/>
    </source>
</evidence>
<dbReference type="Gene3D" id="3.40.50.620">
    <property type="entry name" value="HUPs"/>
    <property type="match status" value="1"/>
</dbReference>
<organism evidence="3 4">
    <name type="scientific">Novipirellula herctigrandis</name>
    <dbReference type="NCBI Taxonomy" id="2527986"/>
    <lineage>
        <taxon>Bacteria</taxon>
        <taxon>Pseudomonadati</taxon>
        <taxon>Planctomycetota</taxon>
        <taxon>Planctomycetia</taxon>
        <taxon>Pirellulales</taxon>
        <taxon>Pirellulaceae</taxon>
        <taxon>Novipirellula</taxon>
    </lineage>
</organism>
<sequence>MPYDIVVLVKQVPDTAHVTVDTMRADGTVNRGALPTIFNPEDLHALESALELRDRYGGTVTALSMGPPKAADVLRECLYRGADHAILLTDRRAAASDTLATSYILAQAVKAIGKYDFVFAGRQAIDGDTAQVGPQCAEKLGVTQLTYLEELVHVKDNVVRVRRNLGNGWEIVEAPLPVLLTVMDTANKPRPPAARKVLRFKHARVEAEVAAEVKSDSKESSKEEQATEVSRRCEVLRDQGLSIEQWNLDDIGADLERCGLSGSPTKVFRVQSIVLTKEGYTEIAPTEEGARQLIQELVIDRTLG</sequence>
<dbReference type="InterPro" id="IPR014730">
    <property type="entry name" value="ETF_a/b_N"/>
</dbReference>
<dbReference type="GO" id="GO:0009055">
    <property type="term" value="F:electron transfer activity"/>
    <property type="evidence" value="ECO:0007669"/>
    <property type="project" value="InterPro"/>
</dbReference>
<keyword evidence="4" id="KW-1185">Reference proteome</keyword>
<dbReference type="RefSeq" id="WP_146400347.1">
    <property type="nucleotide sequence ID" value="NZ_SJPJ01000001.1"/>
</dbReference>
<proteinExistence type="predicted"/>
<dbReference type="InterPro" id="IPR033948">
    <property type="entry name" value="ETF_beta_N"/>
</dbReference>
<dbReference type="OrthoDB" id="9804960at2"/>
<dbReference type="InterPro" id="IPR014729">
    <property type="entry name" value="Rossmann-like_a/b/a_fold"/>
</dbReference>
<accession>A0A5C5Z7S1</accession>
<dbReference type="PANTHER" id="PTHR21294">
    <property type="entry name" value="ELECTRON TRANSFER FLAVOPROTEIN BETA-SUBUNIT"/>
    <property type="match status" value="1"/>
</dbReference>
<dbReference type="PIRSF" id="PIRSF000090">
    <property type="entry name" value="Beta-ETF"/>
    <property type="match status" value="1"/>
</dbReference>
<evidence type="ECO:0000259" key="2">
    <source>
        <dbReference type="SMART" id="SM00893"/>
    </source>
</evidence>
<evidence type="ECO:0000256" key="1">
    <source>
        <dbReference type="ARBA" id="ARBA00022982"/>
    </source>
</evidence>
<name>A0A5C5Z7S1_9BACT</name>
<gene>
    <name evidence="3" type="primary">acrB</name>
    <name evidence="3" type="ORF">CA13_47500</name>
</gene>
<dbReference type="PANTHER" id="PTHR21294:SF17">
    <property type="entry name" value="PROTEIN FIXA"/>
    <property type="match status" value="1"/>
</dbReference>
<dbReference type="EMBL" id="SJPJ01000001">
    <property type="protein sequence ID" value="TWT83285.1"/>
    <property type="molecule type" value="Genomic_DNA"/>
</dbReference>
<dbReference type="SMART" id="SM00893">
    <property type="entry name" value="ETF"/>
    <property type="match status" value="1"/>
</dbReference>
<dbReference type="AlphaFoldDB" id="A0A5C5Z7S1"/>
<keyword evidence="1" id="KW-0249">Electron transport</keyword>
<dbReference type="CDD" id="cd01714">
    <property type="entry name" value="ETF_beta"/>
    <property type="match status" value="1"/>
</dbReference>
<dbReference type="Pfam" id="PF01012">
    <property type="entry name" value="ETF"/>
    <property type="match status" value="1"/>
</dbReference>
<feature type="domain" description="Electron transfer flavoprotein alpha/beta-subunit N-terminal" evidence="2">
    <location>
        <begin position="26"/>
        <end position="217"/>
    </location>
</feature>
<reference evidence="3 4" key="1">
    <citation type="submission" date="2019-02" db="EMBL/GenBank/DDBJ databases">
        <title>Deep-cultivation of Planctomycetes and their phenomic and genomic characterization uncovers novel biology.</title>
        <authorList>
            <person name="Wiegand S."/>
            <person name="Jogler M."/>
            <person name="Boedeker C."/>
            <person name="Pinto D."/>
            <person name="Vollmers J."/>
            <person name="Rivas-Marin E."/>
            <person name="Kohn T."/>
            <person name="Peeters S.H."/>
            <person name="Heuer A."/>
            <person name="Rast P."/>
            <person name="Oberbeckmann S."/>
            <person name="Bunk B."/>
            <person name="Jeske O."/>
            <person name="Meyerdierks A."/>
            <person name="Storesund J.E."/>
            <person name="Kallscheuer N."/>
            <person name="Luecker S."/>
            <person name="Lage O.M."/>
            <person name="Pohl T."/>
            <person name="Merkel B.J."/>
            <person name="Hornburger P."/>
            <person name="Mueller R.-W."/>
            <person name="Bruemmer F."/>
            <person name="Labrenz M."/>
            <person name="Spormann A.M."/>
            <person name="Op Den Camp H."/>
            <person name="Overmann J."/>
            <person name="Amann R."/>
            <person name="Jetten M.S.M."/>
            <person name="Mascher T."/>
            <person name="Medema M.H."/>
            <person name="Devos D.P."/>
            <person name="Kaster A.-K."/>
            <person name="Ovreas L."/>
            <person name="Rohde M."/>
            <person name="Galperin M.Y."/>
            <person name="Jogler C."/>
        </authorList>
    </citation>
    <scope>NUCLEOTIDE SEQUENCE [LARGE SCALE GENOMIC DNA]</scope>
    <source>
        <strain evidence="3 4">CA13</strain>
    </source>
</reference>